<sequence length="639" mass="69412">MTAAMTSGVSRRIALGDLKFLVIDEVRRLLVEEKQAAERDASTDFIAREKAQLIRRRSLRDAVLELGALADAIAAIFPELIKRTNKAKELAAKALPAATGSEMKHLIDEIIAFFKQPPDSSHSVVTITGDDNGAIFAIASKSESDTGPTQGGFAEALTASCNAQKFLAAVSEMIHGARLAGRKLSGIEQFVRAAAFQALEAGTSLPPAYRGIGVSGFRPYQTSLSLADPGEGHNLVTCLDARLLAGTIVHVEHIDRGNVTDREIVEAYRLPAPVNAARVRLQVGTVAPCTAYIGRAPFENGARPDAATYVPMAAVFEEDLLKAAHMIASACSVMFANGIADCKIAMERMTVTQLVRFMEAISGNVLRDRSRQFLSAAFNLNVPLLDDRSAGRPRWIGEKFGIAEVAIELASAGGFEKVTWDGASNLATSEPIIQYFTEAQWLEIIHRAHEHGLETYVSAGMDKQHMPACVFSGVDGVGIGTSLHYRKQDADGKYIMGELKPDAILEVLQVRDKAAATTRGRGAETLAMLDRLYFEKILPGECDALRAELFAALSKTAPSDEEIRNILCKLDDLAFWKAIIEHKRTCDLFHPVIAQAQRRLIVEQFSMVLESTSAKVALHARLSRAIASTDITEIMEVLR</sequence>
<evidence type="ECO:0000313" key="1">
    <source>
        <dbReference type="EMBL" id="MDR6781141.1"/>
    </source>
</evidence>
<protein>
    <submittedName>
        <fullName evidence="1">Uncharacterized protein</fullName>
    </submittedName>
</protein>
<accession>A0ABU1QNB8</accession>
<dbReference type="Proteomes" id="UP001266807">
    <property type="component" value="Unassembled WGS sequence"/>
</dbReference>
<proteinExistence type="predicted"/>
<comment type="caution">
    <text evidence="1">The sequence shown here is derived from an EMBL/GenBank/DDBJ whole genome shotgun (WGS) entry which is preliminary data.</text>
</comment>
<dbReference type="RefSeq" id="WP_310169202.1">
    <property type="nucleotide sequence ID" value="NZ_JAVDUG010000013.1"/>
</dbReference>
<reference evidence="1 2" key="1">
    <citation type="submission" date="2023-07" db="EMBL/GenBank/DDBJ databases">
        <title>Sorghum-associated microbial communities from plants grown in Nebraska, USA.</title>
        <authorList>
            <person name="Schachtman D."/>
        </authorList>
    </citation>
    <scope>NUCLEOTIDE SEQUENCE [LARGE SCALE GENOMIC DNA]</scope>
    <source>
        <strain evidence="1 2">BE143</strain>
    </source>
</reference>
<evidence type="ECO:0000313" key="2">
    <source>
        <dbReference type="Proteomes" id="UP001266807"/>
    </source>
</evidence>
<organism evidence="1 2">
    <name type="scientific">Paenibacillus peoriae</name>
    <dbReference type="NCBI Taxonomy" id="59893"/>
    <lineage>
        <taxon>Bacteria</taxon>
        <taxon>Bacillati</taxon>
        <taxon>Bacillota</taxon>
        <taxon>Bacilli</taxon>
        <taxon>Bacillales</taxon>
        <taxon>Paenibacillaceae</taxon>
        <taxon>Paenibacillus</taxon>
    </lineage>
</organism>
<name>A0ABU1QNB8_9BACL</name>
<dbReference type="EMBL" id="JAVDUG010000013">
    <property type="protein sequence ID" value="MDR6781141.1"/>
    <property type="molecule type" value="Genomic_DNA"/>
</dbReference>
<gene>
    <name evidence="1" type="ORF">J2W98_005452</name>
</gene>
<keyword evidence="2" id="KW-1185">Reference proteome</keyword>